<dbReference type="InterPro" id="IPR003594">
    <property type="entry name" value="HATPase_dom"/>
</dbReference>
<dbReference type="GO" id="GO:0000155">
    <property type="term" value="F:phosphorelay sensor kinase activity"/>
    <property type="evidence" value="ECO:0007669"/>
    <property type="project" value="InterPro"/>
</dbReference>
<dbReference type="InterPro" id="IPR003661">
    <property type="entry name" value="HisK_dim/P_dom"/>
</dbReference>
<dbReference type="SUPFAM" id="SSF55785">
    <property type="entry name" value="PYP-like sensor domain (PAS domain)"/>
    <property type="match status" value="5"/>
</dbReference>
<dbReference type="InterPro" id="IPR013655">
    <property type="entry name" value="PAS_fold_3"/>
</dbReference>
<dbReference type="SUPFAM" id="SSF47384">
    <property type="entry name" value="Homodimeric domain of signal transducing histidine kinase"/>
    <property type="match status" value="1"/>
</dbReference>
<gene>
    <name evidence="12" type="ORF">HCG48_21615</name>
</gene>
<dbReference type="InterPro" id="IPR013656">
    <property type="entry name" value="PAS_4"/>
</dbReference>
<feature type="domain" description="PAC" evidence="11">
    <location>
        <begin position="617"/>
        <end position="669"/>
    </location>
</feature>
<accession>A0A6H1U2J5</accession>
<feature type="compositionally biased region" description="Pro residues" evidence="8">
    <location>
        <begin position="1"/>
        <end position="10"/>
    </location>
</feature>
<keyword evidence="7" id="KW-0175">Coiled coil</keyword>
<dbReference type="Gene3D" id="1.10.287.130">
    <property type="match status" value="1"/>
</dbReference>
<evidence type="ECO:0000256" key="6">
    <source>
        <dbReference type="ARBA" id="ARBA00023012"/>
    </source>
</evidence>
<dbReference type="PROSITE" id="PS50112">
    <property type="entry name" value="PAS"/>
    <property type="match status" value="3"/>
</dbReference>
<dbReference type="InterPro" id="IPR000700">
    <property type="entry name" value="PAS-assoc_C"/>
</dbReference>
<evidence type="ECO:0000259" key="11">
    <source>
        <dbReference type="PROSITE" id="PS50113"/>
    </source>
</evidence>
<evidence type="ECO:0000256" key="4">
    <source>
        <dbReference type="ARBA" id="ARBA00022679"/>
    </source>
</evidence>
<dbReference type="AlphaFoldDB" id="A0A6H1U2J5"/>
<evidence type="ECO:0000313" key="12">
    <source>
        <dbReference type="EMBL" id="QIZ72875.1"/>
    </source>
</evidence>
<dbReference type="SUPFAM" id="SSF55874">
    <property type="entry name" value="ATPase domain of HSP90 chaperone/DNA topoisomerase II/histidine kinase"/>
    <property type="match status" value="1"/>
</dbReference>
<dbReference type="Proteomes" id="UP000500857">
    <property type="component" value="Chromosome"/>
</dbReference>
<sequence length="985" mass="111514">MQFPSQPSPRPSSNSPDPQSVPSCSRDCCADAEDLFASLLVNLPGAFYRRAAGSGWPVQYISEGIEAISGYPRSAFTGDRPRTLCSLIHPEDRGRVRGAIEGAIAAQTSFDVKYRLIRVDGATRWVRERGRPIFDSQQTPCYLDGAILDIGETQAAREVQRESEETCRLLVEHIKDYALVRLDRRGRVVSWNLGAQNILGYQPEEIFGRHFSCFYPPAEVTPDRANQKLDRCATDGRLEERGWQVRKDGSRFWAEVSFSPLFDAAGQLCGFCQVTCDRTERKTSEDALHKAHADMVNLLDNLNEAFFSLDWQLRFTYINNPAELLLERSRQTLLGQPISVVFLDRVESFATQLQACLVEHVPVTFETRDRFADRWWEVRAYPSASGISVFLSDIGERKAAIDALKHSEELYRTLARNFPNGSVALFDRDLHYTLAEGTELEHFGRSGDRFVGSSLDRVWPASVAEILHPLYRKALDGEPTEIEIADGDRVYAMQILPVKNESGEIFAGMAVTQNITDRKQAEEENRRLIESLQKSEAQMRSMASLLAEAEKLAHVGCWEFDLETATMAWSDEIYRIFDLTPSPETLTYEDYLQQIHPDDREMTQQLLDRAIAECEPYEFDQRLLTADGSVKYLAAKGEPILDENGRVVKLIGSILDITERQKAQEALQQSEAELEKRARELEQTLNELRRTQTQLIQTERMSGLGQMVAGIAHEINNPVSFVYGNIVHANSYIEDIFYLLELYRQHYPQPVPEIEEEIQAVDLEFVREDLPKLVRSMRVGAERIREIVRGLRNFSRLDEADMKAVDIHEGIDSTLLILQSRLKGIGRTTEESETPFVEVVRDYGDLPPVDCYASELNQVFLNLLNNAIDALERQQPPRQLRIRTSRVDPETDDLPDGSTSDWVEIRIADNGVGIPPELRSRIFDPFFTTKPVGSGTGLGLSIGYQIVVEKHGGQLICTSEVGEGSEFIVRLPVRQDYDEPALFED</sequence>
<dbReference type="Gene3D" id="2.10.70.100">
    <property type="match status" value="1"/>
</dbReference>
<dbReference type="InterPro" id="IPR004358">
    <property type="entry name" value="Sig_transdc_His_kin-like_C"/>
</dbReference>
<dbReference type="Pfam" id="PF02518">
    <property type="entry name" value="HATPase_c"/>
    <property type="match status" value="1"/>
</dbReference>
<dbReference type="SMART" id="SM00387">
    <property type="entry name" value="HATPase_c"/>
    <property type="match status" value="1"/>
</dbReference>
<dbReference type="PRINTS" id="PR00344">
    <property type="entry name" value="BCTRLSENSOR"/>
</dbReference>
<organism evidence="12 13">
    <name type="scientific">Oxynema aestuarii AP17</name>
    <dbReference type="NCBI Taxonomy" id="2064643"/>
    <lineage>
        <taxon>Bacteria</taxon>
        <taxon>Bacillati</taxon>
        <taxon>Cyanobacteriota</taxon>
        <taxon>Cyanophyceae</taxon>
        <taxon>Oscillatoriophycideae</taxon>
        <taxon>Oscillatoriales</taxon>
        <taxon>Oscillatoriaceae</taxon>
        <taxon>Oxynema</taxon>
        <taxon>Oxynema aestuarii</taxon>
    </lineage>
</organism>
<evidence type="ECO:0000256" key="3">
    <source>
        <dbReference type="ARBA" id="ARBA00022553"/>
    </source>
</evidence>
<feature type="domain" description="PAC" evidence="11">
    <location>
        <begin position="236"/>
        <end position="290"/>
    </location>
</feature>
<keyword evidence="5" id="KW-0418">Kinase</keyword>
<dbReference type="SMART" id="SM00086">
    <property type="entry name" value="PAC"/>
    <property type="match status" value="3"/>
</dbReference>
<dbReference type="Pfam" id="PF13426">
    <property type="entry name" value="PAS_9"/>
    <property type="match status" value="1"/>
</dbReference>
<dbReference type="PROSITE" id="PS50113">
    <property type="entry name" value="PAC"/>
    <property type="match status" value="4"/>
</dbReference>
<dbReference type="PANTHER" id="PTHR43304">
    <property type="entry name" value="PHYTOCHROME-LIKE PROTEIN CPH1"/>
    <property type="match status" value="1"/>
</dbReference>
<keyword evidence="3" id="KW-0597">Phosphoprotein</keyword>
<evidence type="ECO:0000313" key="13">
    <source>
        <dbReference type="Proteomes" id="UP000500857"/>
    </source>
</evidence>
<feature type="domain" description="PAS" evidence="10">
    <location>
        <begin position="32"/>
        <end position="107"/>
    </location>
</feature>
<dbReference type="Gene3D" id="3.30.450.20">
    <property type="entry name" value="PAS domain"/>
    <property type="match status" value="5"/>
</dbReference>
<dbReference type="Pfam" id="PF08448">
    <property type="entry name" value="PAS_4"/>
    <property type="match status" value="2"/>
</dbReference>
<feature type="domain" description="Histidine kinase" evidence="9">
    <location>
        <begin position="710"/>
        <end position="975"/>
    </location>
</feature>
<keyword evidence="13" id="KW-1185">Reference proteome</keyword>
<feature type="domain" description="PAS" evidence="10">
    <location>
        <begin position="291"/>
        <end position="336"/>
    </location>
</feature>
<feature type="region of interest" description="Disordered" evidence="8">
    <location>
        <begin position="1"/>
        <end position="24"/>
    </location>
</feature>
<name>A0A6H1U2J5_9CYAN</name>
<feature type="domain" description="PAC" evidence="11">
    <location>
        <begin position="475"/>
        <end position="527"/>
    </location>
</feature>
<feature type="compositionally biased region" description="Low complexity" evidence="8">
    <location>
        <begin position="11"/>
        <end position="20"/>
    </location>
</feature>
<dbReference type="Gene3D" id="3.30.565.10">
    <property type="entry name" value="Histidine kinase-like ATPase, C-terminal domain"/>
    <property type="match status" value="1"/>
</dbReference>
<evidence type="ECO:0000256" key="8">
    <source>
        <dbReference type="SAM" id="MobiDB-lite"/>
    </source>
</evidence>
<feature type="coiled-coil region" evidence="7">
    <location>
        <begin position="660"/>
        <end position="701"/>
    </location>
</feature>
<evidence type="ECO:0000259" key="10">
    <source>
        <dbReference type="PROSITE" id="PS50112"/>
    </source>
</evidence>
<dbReference type="InterPro" id="IPR052162">
    <property type="entry name" value="Sensor_kinase/Photoreceptor"/>
</dbReference>
<reference evidence="12 13" key="1">
    <citation type="submission" date="2020-04" db="EMBL/GenBank/DDBJ databases">
        <authorList>
            <person name="Basu S."/>
            <person name="Maruthanayagam V."/>
            <person name="Chakraborty S."/>
            <person name="Pramanik A."/>
            <person name="Mukherjee J."/>
            <person name="Brink B."/>
        </authorList>
    </citation>
    <scope>NUCLEOTIDE SEQUENCE [LARGE SCALE GENOMIC DNA]</scope>
    <source>
        <strain evidence="12 13">AP17</strain>
    </source>
</reference>
<feature type="coiled-coil region" evidence="7">
    <location>
        <begin position="518"/>
        <end position="552"/>
    </location>
</feature>
<dbReference type="CDD" id="cd00082">
    <property type="entry name" value="HisKA"/>
    <property type="match status" value="1"/>
</dbReference>
<dbReference type="InterPro" id="IPR035965">
    <property type="entry name" value="PAS-like_dom_sf"/>
</dbReference>
<evidence type="ECO:0000259" key="9">
    <source>
        <dbReference type="PROSITE" id="PS50109"/>
    </source>
</evidence>
<dbReference type="CDD" id="cd00130">
    <property type="entry name" value="PAS"/>
    <property type="match status" value="4"/>
</dbReference>
<dbReference type="Pfam" id="PF08447">
    <property type="entry name" value="PAS_3"/>
    <property type="match status" value="2"/>
</dbReference>
<dbReference type="KEGG" id="oxy:HCG48_21615"/>
<dbReference type="EC" id="2.7.13.3" evidence="2"/>
<dbReference type="InterPro" id="IPR005467">
    <property type="entry name" value="His_kinase_dom"/>
</dbReference>
<dbReference type="InterPro" id="IPR000014">
    <property type="entry name" value="PAS"/>
</dbReference>
<keyword evidence="6" id="KW-0902">Two-component regulatory system</keyword>
<comment type="catalytic activity">
    <reaction evidence="1">
        <text>ATP + protein L-histidine = ADP + protein N-phospho-L-histidine.</text>
        <dbReference type="EC" id="2.7.13.3"/>
    </reaction>
</comment>
<keyword evidence="4" id="KW-0808">Transferase</keyword>
<evidence type="ECO:0000256" key="7">
    <source>
        <dbReference type="SAM" id="Coils"/>
    </source>
</evidence>
<dbReference type="NCBIfam" id="TIGR00229">
    <property type="entry name" value="sensory_box"/>
    <property type="match status" value="3"/>
</dbReference>
<dbReference type="InterPro" id="IPR036890">
    <property type="entry name" value="HATPase_C_sf"/>
</dbReference>
<evidence type="ECO:0000256" key="5">
    <source>
        <dbReference type="ARBA" id="ARBA00022777"/>
    </source>
</evidence>
<dbReference type="PANTHER" id="PTHR43304:SF1">
    <property type="entry name" value="PAC DOMAIN-CONTAINING PROTEIN"/>
    <property type="match status" value="1"/>
</dbReference>
<dbReference type="InterPro" id="IPR001610">
    <property type="entry name" value="PAC"/>
</dbReference>
<dbReference type="RefSeq" id="WP_168571022.1">
    <property type="nucleotide sequence ID" value="NZ_CP051167.1"/>
</dbReference>
<evidence type="ECO:0000256" key="2">
    <source>
        <dbReference type="ARBA" id="ARBA00012438"/>
    </source>
</evidence>
<dbReference type="InterPro" id="IPR036097">
    <property type="entry name" value="HisK_dim/P_sf"/>
</dbReference>
<protein>
    <recommendedName>
        <fullName evidence="2">histidine kinase</fullName>
        <ecNumber evidence="2">2.7.13.3</ecNumber>
    </recommendedName>
</protein>
<dbReference type="PROSITE" id="PS50109">
    <property type="entry name" value="HIS_KIN"/>
    <property type="match status" value="1"/>
</dbReference>
<dbReference type="SMART" id="SM00091">
    <property type="entry name" value="PAS"/>
    <property type="match status" value="6"/>
</dbReference>
<feature type="domain" description="PAS" evidence="10">
    <location>
        <begin position="163"/>
        <end position="216"/>
    </location>
</feature>
<feature type="domain" description="PAC" evidence="11">
    <location>
        <begin position="110"/>
        <end position="162"/>
    </location>
</feature>
<evidence type="ECO:0000256" key="1">
    <source>
        <dbReference type="ARBA" id="ARBA00000085"/>
    </source>
</evidence>
<dbReference type="EMBL" id="CP051167">
    <property type="protein sequence ID" value="QIZ72875.1"/>
    <property type="molecule type" value="Genomic_DNA"/>
</dbReference>
<proteinExistence type="predicted"/>